<dbReference type="InterPro" id="IPR001251">
    <property type="entry name" value="CRAL-TRIO_dom"/>
</dbReference>
<comment type="caution">
    <text evidence="2">The sequence shown here is derived from an EMBL/GenBank/DDBJ whole genome shotgun (WGS) entry which is preliminary data.</text>
</comment>
<dbReference type="SMART" id="SM00516">
    <property type="entry name" value="SEC14"/>
    <property type="match status" value="1"/>
</dbReference>
<dbReference type="Pfam" id="PF00650">
    <property type="entry name" value="CRAL_TRIO"/>
    <property type="match status" value="1"/>
</dbReference>
<organism evidence="2 3">
    <name type="scientific">Blastocystis sp. subtype 1 (strain ATCC 50177 / NandII)</name>
    <dbReference type="NCBI Taxonomy" id="478820"/>
    <lineage>
        <taxon>Eukaryota</taxon>
        <taxon>Sar</taxon>
        <taxon>Stramenopiles</taxon>
        <taxon>Bigyra</taxon>
        <taxon>Opalozoa</taxon>
        <taxon>Opalinata</taxon>
        <taxon>Blastocystidae</taxon>
        <taxon>Blastocystis</taxon>
    </lineage>
</organism>
<feature type="domain" description="CRAL-TRIO" evidence="1">
    <location>
        <begin position="106"/>
        <end position="278"/>
    </location>
</feature>
<evidence type="ECO:0000313" key="3">
    <source>
        <dbReference type="Proteomes" id="UP000078348"/>
    </source>
</evidence>
<accession>A0A196SH28</accession>
<reference evidence="2 3" key="1">
    <citation type="submission" date="2016-05" db="EMBL/GenBank/DDBJ databases">
        <title>Nuclear genome of Blastocystis sp. subtype 1 NandII.</title>
        <authorList>
            <person name="Gentekaki E."/>
            <person name="Curtis B."/>
            <person name="Stairs C."/>
            <person name="Eme L."/>
            <person name="Herman E."/>
            <person name="Klimes V."/>
            <person name="Arias M.C."/>
            <person name="Elias M."/>
            <person name="Hilliou F."/>
            <person name="Klute M."/>
            <person name="Malik S.-B."/>
            <person name="Pightling A."/>
            <person name="Rachubinski R."/>
            <person name="Salas D."/>
            <person name="Schlacht A."/>
            <person name="Suga H."/>
            <person name="Archibald J."/>
            <person name="Ball S.G."/>
            <person name="Clark G."/>
            <person name="Dacks J."/>
            <person name="Van Der Giezen M."/>
            <person name="Tsaousis A."/>
            <person name="Roger A."/>
        </authorList>
    </citation>
    <scope>NUCLEOTIDE SEQUENCE [LARGE SCALE GENOMIC DNA]</scope>
    <source>
        <strain evidence="3">ATCC 50177 / NandII</strain>
    </source>
</reference>
<dbReference type="EMBL" id="LXWW01000159">
    <property type="protein sequence ID" value="OAO15269.1"/>
    <property type="molecule type" value="Genomic_DNA"/>
</dbReference>
<proteinExistence type="predicted"/>
<evidence type="ECO:0000259" key="1">
    <source>
        <dbReference type="PROSITE" id="PS50191"/>
    </source>
</evidence>
<dbReference type="InterPro" id="IPR036273">
    <property type="entry name" value="CRAL/TRIO_N_dom_sf"/>
</dbReference>
<dbReference type="OrthoDB" id="1434354at2759"/>
<dbReference type="PROSITE" id="PS50191">
    <property type="entry name" value="CRAL_TRIO"/>
    <property type="match status" value="1"/>
</dbReference>
<gene>
    <name evidence="2" type="ORF">AV274_3048</name>
</gene>
<dbReference type="CDD" id="cd00170">
    <property type="entry name" value="SEC14"/>
    <property type="match status" value="1"/>
</dbReference>
<dbReference type="PANTHER" id="PTHR45657">
    <property type="entry name" value="CRAL-TRIO DOMAIN-CONTAINING PROTEIN YKL091C-RELATED"/>
    <property type="match status" value="1"/>
</dbReference>
<dbReference type="Gene3D" id="3.40.525.10">
    <property type="entry name" value="CRAL-TRIO lipid binding domain"/>
    <property type="match status" value="1"/>
</dbReference>
<protein>
    <submittedName>
        <fullName evidence="2">Sec14 cytosolic factor</fullName>
    </submittedName>
</protein>
<evidence type="ECO:0000313" key="2">
    <source>
        <dbReference type="EMBL" id="OAO15269.1"/>
    </source>
</evidence>
<dbReference type="STRING" id="478820.A0A196SH28"/>
<sequence>MLPLNQRSKEEQQVLLSLSISPMSGLQKEYISEVRKRVEDMLSSYAYPEYITCDVNILRFLRGNYVDIDVTAAAYRKMLLWRREKNIDEYFKRVQEADFDLRKVPFADKFEKCYPVNYHHGEDREGHFLDIRLLGSVDVKAFLSNPLEEWEDYNIYTLEWRIYLLNKKSMETGELQRLCCIQDTKGIGMHMVSKQLITFFKAMTDLTVNYYPETMHVSFITNAPAVFSALWSLAKPMMHPRTVKKYIICNSDYQETLYKYIPVQNLPVVLGGICACDEDCICGLKNDEHFSVPISTSFVMPIEVQKGETVKAEWRLQQGDIDFSARFCRCFRQSN</sequence>
<name>A0A196SH28_BLAHN</name>
<dbReference type="SUPFAM" id="SSF52087">
    <property type="entry name" value="CRAL/TRIO domain"/>
    <property type="match status" value="1"/>
</dbReference>
<dbReference type="AlphaFoldDB" id="A0A196SH28"/>
<dbReference type="SUPFAM" id="SSF46938">
    <property type="entry name" value="CRAL/TRIO N-terminal domain"/>
    <property type="match status" value="1"/>
</dbReference>
<dbReference type="InterPro" id="IPR051026">
    <property type="entry name" value="PI/PC_transfer"/>
</dbReference>
<keyword evidence="3" id="KW-1185">Reference proteome</keyword>
<dbReference type="PANTHER" id="PTHR45657:SF1">
    <property type="entry name" value="CRAL-TRIO DOMAIN-CONTAINING PROTEIN YKL091C-RELATED"/>
    <property type="match status" value="1"/>
</dbReference>
<dbReference type="InterPro" id="IPR036865">
    <property type="entry name" value="CRAL-TRIO_dom_sf"/>
</dbReference>
<dbReference type="Proteomes" id="UP000078348">
    <property type="component" value="Unassembled WGS sequence"/>
</dbReference>